<name>A0ABU2GJ84_9EURY</name>
<dbReference type="Gene3D" id="3.40.1350.10">
    <property type="match status" value="1"/>
</dbReference>
<dbReference type="InterPro" id="IPR052906">
    <property type="entry name" value="Type_IV_Methyl-Rstrct_Enzyme"/>
</dbReference>
<dbReference type="Pfam" id="PF04471">
    <property type="entry name" value="Mrr_cat"/>
    <property type="match status" value="1"/>
</dbReference>
<dbReference type="PANTHER" id="PTHR30015">
    <property type="entry name" value="MRR RESTRICTION SYSTEM PROTEIN"/>
    <property type="match status" value="1"/>
</dbReference>
<dbReference type="SUPFAM" id="SSF52980">
    <property type="entry name" value="Restriction endonuclease-like"/>
    <property type="match status" value="1"/>
</dbReference>
<evidence type="ECO:0000313" key="3">
    <source>
        <dbReference type="Proteomes" id="UP001257060"/>
    </source>
</evidence>
<dbReference type="InterPro" id="IPR011335">
    <property type="entry name" value="Restrct_endonuc-II-like"/>
</dbReference>
<accession>A0ABU2GJ84</accession>
<dbReference type="GO" id="GO:0004519">
    <property type="term" value="F:endonuclease activity"/>
    <property type="evidence" value="ECO:0007669"/>
    <property type="project" value="UniProtKB-KW"/>
</dbReference>
<evidence type="ECO:0000313" key="2">
    <source>
        <dbReference type="EMBL" id="MDS0300903.1"/>
    </source>
</evidence>
<dbReference type="InterPro" id="IPR007560">
    <property type="entry name" value="Restrct_endonuc_IV_Mrr"/>
</dbReference>
<dbReference type="PANTHER" id="PTHR30015:SF6">
    <property type="entry name" value="SLL1429 PROTEIN"/>
    <property type="match status" value="1"/>
</dbReference>
<sequence length="322" mass="36533">MQFSKQEIISSLSNMDVYEFEHFVADLWERQGWDTQVTQGSNDRGIDVVAEKSSPFPQKHLIQAKRYAKDNRIGSPAIQQYNSLRQQESGVDAVVIVTTSSFSRQARQTAHDLNVKTINGDDLYSIIANTEAANILQKYVDLGTDEDSSQNINADAKRGATEKTHKERADVLADQALDDSVTKKRLNQVGETIFGRGYLSEKPAINYFDSDEQPHYFFHNESKGLMEGRKRINNGWGGNFRNTMWVTDKGIHYFVVLDSEDYHRFVPYASMKNCRSSTGITKNRVVIREGNIEYDFVTDPTEDVDDAEAYICKKINESPGSE</sequence>
<feature type="domain" description="Restriction endonuclease type IV Mrr" evidence="1">
    <location>
        <begin position="13"/>
        <end position="126"/>
    </location>
</feature>
<keyword evidence="2" id="KW-0255">Endonuclease</keyword>
<dbReference type="InterPro" id="IPR011856">
    <property type="entry name" value="tRNA_endonuc-like_dom_sf"/>
</dbReference>
<comment type="caution">
    <text evidence="2">The sequence shown here is derived from an EMBL/GenBank/DDBJ whole genome shotgun (WGS) entry which is preliminary data.</text>
</comment>
<keyword evidence="2" id="KW-0540">Nuclease</keyword>
<organism evidence="2 3">
    <name type="scientific">Halogeometricum salsisoli</name>
    <dbReference type="NCBI Taxonomy" id="2950536"/>
    <lineage>
        <taxon>Archaea</taxon>
        <taxon>Methanobacteriati</taxon>
        <taxon>Methanobacteriota</taxon>
        <taxon>Stenosarchaea group</taxon>
        <taxon>Halobacteria</taxon>
        <taxon>Halobacteriales</taxon>
        <taxon>Haloferacaceae</taxon>
        <taxon>Halogeometricum</taxon>
    </lineage>
</organism>
<dbReference type="Proteomes" id="UP001257060">
    <property type="component" value="Unassembled WGS sequence"/>
</dbReference>
<reference evidence="2 3" key="1">
    <citation type="submission" date="2022-06" db="EMBL/GenBank/DDBJ databases">
        <title>Halogeometricum sp. a new haloarchaeum isolate from saline soil.</title>
        <authorList>
            <person name="Strakova D."/>
            <person name="Galisteo C."/>
            <person name="Sanchez-Porro C."/>
            <person name="Ventosa A."/>
        </authorList>
    </citation>
    <scope>NUCLEOTIDE SEQUENCE [LARGE SCALE GENOMIC DNA]</scope>
    <source>
        <strain evidence="2 3">S1BR25-6</strain>
    </source>
</reference>
<dbReference type="EMBL" id="JAMQOP010000005">
    <property type="protein sequence ID" value="MDS0300903.1"/>
    <property type="molecule type" value="Genomic_DNA"/>
</dbReference>
<proteinExistence type="predicted"/>
<evidence type="ECO:0000259" key="1">
    <source>
        <dbReference type="Pfam" id="PF04471"/>
    </source>
</evidence>
<protein>
    <submittedName>
        <fullName evidence="2">Restriction endonuclease</fullName>
    </submittedName>
</protein>
<gene>
    <name evidence="2" type="ORF">NDI76_19325</name>
</gene>
<keyword evidence="3" id="KW-1185">Reference proteome</keyword>
<dbReference type="RefSeq" id="WP_310925825.1">
    <property type="nucleotide sequence ID" value="NZ_JAMQOP010000005.1"/>
</dbReference>
<keyword evidence="2" id="KW-0378">Hydrolase</keyword>